<dbReference type="Gene3D" id="3.50.50.60">
    <property type="entry name" value="FAD/NAD(P)-binding domain"/>
    <property type="match status" value="1"/>
</dbReference>
<protein>
    <submittedName>
        <fullName evidence="4">FAD-binding oxidoreductase</fullName>
    </submittedName>
</protein>
<dbReference type="Pfam" id="PF01266">
    <property type="entry name" value="DAO"/>
    <property type="match status" value="1"/>
</dbReference>
<evidence type="ECO:0000259" key="3">
    <source>
        <dbReference type="Pfam" id="PF01266"/>
    </source>
</evidence>
<dbReference type="InterPro" id="IPR036188">
    <property type="entry name" value="FAD/NAD-bd_sf"/>
</dbReference>
<name>A0A8J7WFI2_9RHOB</name>
<keyword evidence="1" id="KW-0560">Oxidoreductase</keyword>
<dbReference type="AlphaFoldDB" id="A0A8J7WFI2"/>
<dbReference type="Proteomes" id="UP000681356">
    <property type="component" value="Unassembled WGS sequence"/>
</dbReference>
<dbReference type="GO" id="GO:0032981">
    <property type="term" value="P:mitochondrial respiratory chain complex I assembly"/>
    <property type="evidence" value="ECO:0007669"/>
    <property type="project" value="TreeGrafter"/>
</dbReference>
<dbReference type="SUPFAM" id="SSF51905">
    <property type="entry name" value="FAD/NAD(P)-binding domain"/>
    <property type="match status" value="1"/>
</dbReference>
<evidence type="ECO:0000256" key="2">
    <source>
        <dbReference type="SAM" id="Phobius"/>
    </source>
</evidence>
<keyword evidence="5" id="KW-1185">Reference proteome</keyword>
<feature type="domain" description="FAD dependent oxidoreductase" evidence="3">
    <location>
        <begin position="11"/>
        <end position="376"/>
    </location>
</feature>
<proteinExistence type="predicted"/>
<evidence type="ECO:0000313" key="5">
    <source>
        <dbReference type="Proteomes" id="UP000681356"/>
    </source>
</evidence>
<gene>
    <name evidence="4" type="ORF">KB874_09590</name>
</gene>
<keyword evidence="2" id="KW-0812">Transmembrane</keyword>
<sequence>MKRDRVRERYDVVIVGGAAIGSAVAWALMECAGFGGSVAIVERDMGFAQASTALSAASIRTQFSNPVNVKISQYGLEVIRSFPELTAVDGVPGPDLALVEGGYLTLAGTRSQAQVLRENHAAQMACGADVVLMTPEEMAQAFPHLRVDDLLLGAWGHSGEGWFDNVGLMTGLRNRARSRGADLLRDTVTGMERDGGRVTGVRLASGARVGCGWLVNAAGPRAAQVAGMAGLSLPVEPRKRTVFVFDCAASPQGSARVKGGCLPLMIDPSGVYVRPEGRYFLAGATPDPDPAVDPDDFEPRHAEFEEIVWPVLAARSAAFEAIKPVRMWAGHYAWNTLDQNMILGPHPDLPNFLFANGFSGHGLQQAPAVGRGLAEWIAHGEFRALDLSDFGYDRVLENRPNPERAVI</sequence>
<evidence type="ECO:0000256" key="1">
    <source>
        <dbReference type="ARBA" id="ARBA00023002"/>
    </source>
</evidence>
<accession>A0A8J7WFI2</accession>
<dbReference type="EMBL" id="JAGTUU010000003">
    <property type="protein sequence ID" value="MBS0124388.1"/>
    <property type="molecule type" value="Genomic_DNA"/>
</dbReference>
<organism evidence="4 5">
    <name type="scientific">Thetidibacter halocola</name>
    <dbReference type="NCBI Taxonomy" id="2827239"/>
    <lineage>
        <taxon>Bacteria</taxon>
        <taxon>Pseudomonadati</taxon>
        <taxon>Pseudomonadota</taxon>
        <taxon>Alphaproteobacteria</taxon>
        <taxon>Rhodobacterales</taxon>
        <taxon>Roseobacteraceae</taxon>
        <taxon>Thetidibacter</taxon>
    </lineage>
</organism>
<reference evidence="4" key="1">
    <citation type="submission" date="2021-04" db="EMBL/GenBank/DDBJ databases">
        <authorList>
            <person name="Yoon J."/>
        </authorList>
    </citation>
    <scope>NUCLEOTIDE SEQUENCE</scope>
    <source>
        <strain evidence="4">KMU-90</strain>
    </source>
</reference>
<feature type="transmembrane region" description="Helical" evidence="2">
    <location>
        <begin position="12"/>
        <end position="29"/>
    </location>
</feature>
<dbReference type="RefSeq" id="WP_212536335.1">
    <property type="nucleotide sequence ID" value="NZ_JAGTUU010000003.1"/>
</dbReference>
<dbReference type="PANTHER" id="PTHR13847:SF287">
    <property type="entry name" value="FAD-DEPENDENT OXIDOREDUCTASE DOMAIN-CONTAINING PROTEIN 1"/>
    <property type="match status" value="1"/>
</dbReference>
<comment type="caution">
    <text evidence="4">The sequence shown here is derived from an EMBL/GenBank/DDBJ whole genome shotgun (WGS) entry which is preliminary data.</text>
</comment>
<keyword evidence="2" id="KW-0472">Membrane</keyword>
<dbReference type="Gene3D" id="3.30.9.10">
    <property type="entry name" value="D-Amino Acid Oxidase, subunit A, domain 2"/>
    <property type="match status" value="1"/>
</dbReference>
<evidence type="ECO:0000313" key="4">
    <source>
        <dbReference type="EMBL" id="MBS0124388.1"/>
    </source>
</evidence>
<keyword evidence="2" id="KW-1133">Transmembrane helix</keyword>
<dbReference type="GO" id="GO:0016491">
    <property type="term" value="F:oxidoreductase activity"/>
    <property type="evidence" value="ECO:0007669"/>
    <property type="project" value="UniProtKB-KW"/>
</dbReference>
<dbReference type="GO" id="GO:0005737">
    <property type="term" value="C:cytoplasm"/>
    <property type="evidence" value="ECO:0007669"/>
    <property type="project" value="TreeGrafter"/>
</dbReference>
<dbReference type="PANTHER" id="PTHR13847">
    <property type="entry name" value="SARCOSINE DEHYDROGENASE-RELATED"/>
    <property type="match status" value="1"/>
</dbReference>
<dbReference type="InterPro" id="IPR006076">
    <property type="entry name" value="FAD-dep_OxRdtase"/>
</dbReference>